<comment type="caution">
    <text evidence="2">The sequence shown here is derived from an EMBL/GenBank/DDBJ whole genome shotgun (WGS) entry which is preliminary data.</text>
</comment>
<feature type="non-terminal residue" evidence="2">
    <location>
        <position position="1"/>
    </location>
</feature>
<feature type="non-terminal residue" evidence="2">
    <location>
        <position position="48"/>
    </location>
</feature>
<protein>
    <submittedName>
        <fullName evidence="2">Uncharacterized protein</fullName>
    </submittedName>
</protein>
<sequence length="48" mass="5438">IMNARLPNIRNVNAKVASFTLLRLLSVNSIPILASFYGVRHRLKVTRC</sequence>
<keyword evidence="1" id="KW-0472">Membrane</keyword>
<accession>X1IMH9</accession>
<reference evidence="2" key="1">
    <citation type="journal article" date="2014" name="Front. Microbiol.">
        <title>High frequency of phylogenetically diverse reductive dehalogenase-homologous genes in deep subseafloor sedimentary metagenomes.</title>
        <authorList>
            <person name="Kawai M."/>
            <person name="Futagami T."/>
            <person name="Toyoda A."/>
            <person name="Takaki Y."/>
            <person name="Nishi S."/>
            <person name="Hori S."/>
            <person name="Arai W."/>
            <person name="Tsubouchi T."/>
            <person name="Morono Y."/>
            <person name="Uchiyama I."/>
            <person name="Ito T."/>
            <person name="Fujiyama A."/>
            <person name="Inagaki F."/>
            <person name="Takami H."/>
        </authorList>
    </citation>
    <scope>NUCLEOTIDE SEQUENCE</scope>
    <source>
        <strain evidence="2">Expedition CK06-06</strain>
    </source>
</reference>
<feature type="transmembrane region" description="Helical" evidence="1">
    <location>
        <begin position="20"/>
        <end position="39"/>
    </location>
</feature>
<evidence type="ECO:0000313" key="2">
    <source>
        <dbReference type="EMBL" id="GAH58758.1"/>
    </source>
</evidence>
<dbReference type="EMBL" id="BARU01016134">
    <property type="protein sequence ID" value="GAH58758.1"/>
    <property type="molecule type" value="Genomic_DNA"/>
</dbReference>
<keyword evidence="1" id="KW-1133">Transmembrane helix</keyword>
<dbReference type="AlphaFoldDB" id="X1IMH9"/>
<evidence type="ECO:0000256" key="1">
    <source>
        <dbReference type="SAM" id="Phobius"/>
    </source>
</evidence>
<name>X1IMH9_9ZZZZ</name>
<gene>
    <name evidence="2" type="ORF">S03H2_27162</name>
</gene>
<proteinExistence type="predicted"/>
<keyword evidence="1" id="KW-0812">Transmembrane</keyword>
<organism evidence="2">
    <name type="scientific">marine sediment metagenome</name>
    <dbReference type="NCBI Taxonomy" id="412755"/>
    <lineage>
        <taxon>unclassified sequences</taxon>
        <taxon>metagenomes</taxon>
        <taxon>ecological metagenomes</taxon>
    </lineage>
</organism>